<dbReference type="GO" id="GO:0004497">
    <property type="term" value="F:monooxygenase activity"/>
    <property type="evidence" value="ECO:0007669"/>
    <property type="project" value="UniProtKB-KW"/>
</dbReference>
<dbReference type="InterPro" id="IPR002938">
    <property type="entry name" value="FAD-bd"/>
</dbReference>
<reference evidence="4" key="2">
    <citation type="submission" date="2020-09" db="EMBL/GenBank/DDBJ databases">
        <authorList>
            <person name="Sun Q."/>
            <person name="Zhou Y."/>
        </authorList>
    </citation>
    <scope>NUCLEOTIDE SEQUENCE</scope>
    <source>
        <strain evidence="4">CGMCC 1.15095</strain>
    </source>
</reference>
<proteinExistence type="predicted"/>
<accession>A0A916X5X8</accession>
<gene>
    <name evidence="4" type="ORF">GCM10011494_19890</name>
</gene>
<dbReference type="NCBIfam" id="NF005313">
    <property type="entry name" value="PRK06847.1"/>
    <property type="match status" value="1"/>
</dbReference>
<dbReference type="AlphaFoldDB" id="A0A916X5X8"/>
<protein>
    <recommendedName>
        <fullName evidence="3">FAD-binding domain-containing protein</fullName>
    </recommendedName>
</protein>
<comment type="caution">
    <text evidence="4">The sequence shown here is derived from an EMBL/GenBank/DDBJ whole genome shotgun (WGS) entry which is preliminary data.</text>
</comment>
<name>A0A916X5X8_9SPHN</name>
<dbReference type="SUPFAM" id="SSF51905">
    <property type="entry name" value="FAD/NAD(P)-binding domain"/>
    <property type="match status" value="1"/>
</dbReference>
<dbReference type="PANTHER" id="PTHR13789:SF309">
    <property type="entry name" value="PUTATIVE (AFU_ORTHOLOGUE AFUA_6G14510)-RELATED"/>
    <property type="match status" value="1"/>
</dbReference>
<dbReference type="RefSeq" id="WP_188771030.1">
    <property type="nucleotide sequence ID" value="NZ_BMHK01000011.1"/>
</dbReference>
<dbReference type="PRINTS" id="PR00420">
    <property type="entry name" value="RNGMNOXGNASE"/>
</dbReference>
<evidence type="ECO:0000313" key="4">
    <source>
        <dbReference type="EMBL" id="GGC01342.1"/>
    </source>
</evidence>
<dbReference type="Pfam" id="PF01494">
    <property type="entry name" value="FAD_binding_3"/>
    <property type="match status" value="1"/>
</dbReference>
<evidence type="ECO:0000313" key="5">
    <source>
        <dbReference type="Proteomes" id="UP000608154"/>
    </source>
</evidence>
<evidence type="ECO:0000256" key="2">
    <source>
        <dbReference type="ARBA" id="ARBA00023033"/>
    </source>
</evidence>
<feature type="domain" description="FAD-binding" evidence="3">
    <location>
        <begin position="6"/>
        <end position="338"/>
    </location>
</feature>
<dbReference type="Gene3D" id="3.50.50.60">
    <property type="entry name" value="FAD/NAD(P)-binding domain"/>
    <property type="match status" value="1"/>
</dbReference>
<reference evidence="4" key="1">
    <citation type="journal article" date="2014" name="Int. J. Syst. Evol. Microbiol.">
        <title>Complete genome sequence of Corynebacterium casei LMG S-19264T (=DSM 44701T), isolated from a smear-ripened cheese.</title>
        <authorList>
            <consortium name="US DOE Joint Genome Institute (JGI-PGF)"/>
            <person name="Walter F."/>
            <person name="Albersmeier A."/>
            <person name="Kalinowski J."/>
            <person name="Ruckert C."/>
        </authorList>
    </citation>
    <scope>NUCLEOTIDE SEQUENCE</scope>
    <source>
        <strain evidence="4">CGMCC 1.15095</strain>
    </source>
</reference>
<evidence type="ECO:0000259" key="3">
    <source>
        <dbReference type="Pfam" id="PF01494"/>
    </source>
</evidence>
<dbReference type="Proteomes" id="UP000608154">
    <property type="component" value="Unassembled WGS sequence"/>
</dbReference>
<dbReference type="InterPro" id="IPR036188">
    <property type="entry name" value="FAD/NAD-bd_sf"/>
</dbReference>
<evidence type="ECO:0000256" key="1">
    <source>
        <dbReference type="ARBA" id="ARBA00023002"/>
    </source>
</evidence>
<dbReference type="PANTHER" id="PTHR13789">
    <property type="entry name" value="MONOOXYGENASE"/>
    <property type="match status" value="1"/>
</dbReference>
<keyword evidence="2" id="KW-0503">Monooxygenase</keyword>
<dbReference type="GO" id="GO:0071949">
    <property type="term" value="F:FAD binding"/>
    <property type="evidence" value="ECO:0007669"/>
    <property type="project" value="InterPro"/>
</dbReference>
<dbReference type="EMBL" id="BMHK01000011">
    <property type="protein sequence ID" value="GGC01342.1"/>
    <property type="molecule type" value="Genomic_DNA"/>
</dbReference>
<keyword evidence="1" id="KW-0560">Oxidoreductase</keyword>
<keyword evidence="5" id="KW-1185">Reference proteome</keyword>
<sequence>MANDRRVLIVGGGIGGMVAAVALRRQGNAVHVIEAARREDQLGTGINLQHNALVALQEAGLLEQCKAEGFPWETITNRNGLTGEIISRVDMPWPKRPGVPGAMGIMRTTFAEILAQEALSLGVEITYQTKVASLEQDGTGVTVELTNGVRDRGDVVVSADGAYSQIRRMVFGDEHKLEYAGQGVWRFTVPRPKTLDGFTMFRNPDGKSTGFLPLAPDLAYYFLLESTAEPLRVSADKAADMLSERLSVFEVPEVRDLLPLMYKGWHVSYRPFDVLLMPAPWHKGRVVLLGDAAHSLTPQLTSGGGMAIEDAVVLAQELRDNDDVDDALNAYSVRRQERCGIVYRNSRRICDIEKEGSKDGAEGTRIMVDSFKLLAQDY</sequence>
<organism evidence="4 5">
    <name type="scientific">Novosphingobium endophyticum</name>
    <dbReference type="NCBI Taxonomy" id="1955250"/>
    <lineage>
        <taxon>Bacteria</taxon>
        <taxon>Pseudomonadati</taxon>
        <taxon>Pseudomonadota</taxon>
        <taxon>Alphaproteobacteria</taxon>
        <taxon>Sphingomonadales</taxon>
        <taxon>Sphingomonadaceae</taxon>
        <taxon>Novosphingobium</taxon>
    </lineage>
</organism>
<dbReference type="InterPro" id="IPR050493">
    <property type="entry name" value="FAD-dep_Monooxygenase_BioMet"/>
</dbReference>